<feature type="region of interest" description="Disordered" evidence="1">
    <location>
        <begin position="317"/>
        <end position="351"/>
    </location>
</feature>
<evidence type="ECO:0000313" key="3">
    <source>
        <dbReference type="Proteomes" id="UP000002038"/>
    </source>
</evidence>
<feature type="compositionally biased region" description="Polar residues" evidence="1">
    <location>
        <begin position="1259"/>
        <end position="1285"/>
    </location>
</feature>
<feature type="compositionally biased region" description="Basic and acidic residues" evidence="1">
    <location>
        <begin position="978"/>
        <end position="992"/>
    </location>
</feature>
<dbReference type="VEuPathDB" id="FungiDB:BDBG_02207"/>
<evidence type="ECO:0000313" key="2">
    <source>
        <dbReference type="EMBL" id="OAT05891.1"/>
    </source>
</evidence>
<feature type="compositionally biased region" description="Low complexity" evidence="1">
    <location>
        <begin position="1246"/>
        <end position="1255"/>
    </location>
</feature>
<accession>A0A179UFV7</accession>
<feature type="region of interest" description="Disordered" evidence="1">
    <location>
        <begin position="458"/>
        <end position="606"/>
    </location>
</feature>
<feature type="compositionally biased region" description="Basic and acidic residues" evidence="1">
    <location>
        <begin position="522"/>
        <end position="533"/>
    </location>
</feature>
<dbReference type="Proteomes" id="UP000002038">
    <property type="component" value="Unassembled WGS sequence"/>
</dbReference>
<feature type="compositionally biased region" description="Low complexity" evidence="1">
    <location>
        <begin position="960"/>
        <end position="975"/>
    </location>
</feature>
<protein>
    <submittedName>
        <fullName evidence="2">Uncharacterized protein</fullName>
    </submittedName>
</protein>
<feature type="compositionally biased region" description="Polar residues" evidence="1">
    <location>
        <begin position="689"/>
        <end position="705"/>
    </location>
</feature>
<feature type="region of interest" description="Disordered" evidence="1">
    <location>
        <begin position="1"/>
        <end position="43"/>
    </location>
</feature>
<dbReference type="EMBL" id="GG657450">
    <property type="protein sequence ID" value="OAT05891.1"/>
    <property type="molecule type" value="Genomic_DNA"/>
</dbReference>
<feature type="compositionally biased region" description="Polar residues" evidence="1">
    <location>
        <begin position="891"/>
        <end position="906"/>
    </location>
</feature>
<reference evidence="3" key="2">
    <citation type="journal article" date="2015" name="PLoS Genet.">
        <title>The dynamic genome and transcriptome of the human fungal pathogen Blastomyces and close relative Emmonsia.</title>
        <authorList>
            <person name="Munoz J.F."/>
            <person name="Gauthier G.M."/>
            <person name="Desjardins C.A."/>
            <person name="Gallo J.E."/>
            <person name="Holder J."/>
            <person name="Sullivan T.D."/>
            <person name="Marty A.J."/>
            <person name="Carmen J.C."/>
            <person name="Chen Z."/>
            <person name="Ding L."/>
            <person name="Gujja S."/>
            <person name="Magrini V."/>
            <person name="Misas E."/>
            <person name="Mitreva M."/>
            <person name="Priest M."/>
            <person name="Saif S."/>
            <person name="Whiston E.A."/>
            <person name="Young S."/>
            <person name="Zeng Q."/>
            <person name="Goldman W.E."/>
            <person name="Mardis E.R."/>
            <person name="Taylor J.W."/>
            <person name="McEwen J.G."/>
            <person name="Clay O.K."/>
            <person name="Klein B.S."/>
            <person name="Cuomo C.A."/>
        </authorList>
    </citation>
    <scope>NUCLEOTIDE SEQUENCE [LARGE SCALE GENOMIC DNA]</scope>
    <source>
        <strain evidence="3">SLH14081</strain>
    </source>
</reference>
<dbReference type="EMBL" id="GG657450">
    <property type="protein sequence ID" value="OAT05892.1"/>
    <property type="molecule type" value="Genomic_DNA"/>
</dbReference>
<feature type="compositionally biased region" description="Polar residues" evidence="1">
    <location>
        <begin position="1050"/>
        <end position="1075"/>
    </location>
</feature>
<feature type="compositionally biased region" description="Polar residues" evidence="1">
    <location>
        <begin position="663"/>
        <end position="679"/>
    </location>
</feature>
<feature type="region of interest" description="Disordered" evidence="1">
    <location>
        <begin position="384"/>
        <end position="428"/>
    </location>
</feature>
<proteinExistence type="predicted"/>
<sequence>MQCDPLTDSFGAVSGRHGRSVSLSGDTPLPSQSMLSPPPVNPEPQFIAATAAAQIVSADQNLNGANPAAGTIGASVTRSSLTLLNRFLDNLLFNILMTAKSTKLNAIRPALAEVLKPRLAKEVVSAADEELSEYMGGGEDEELSDFRGGREPAGQFELERSWKLTRLRCMVYTRLGDMEEEDEEEHLFREGLNETDVGPARFSNCIGHITPAAAIFLTSILEYIGEHSLIIAGEAASTRVGSGRSSRARDEHSDTPDVEILVVEDMDMEKLALNPTLGRLWRMWRRNVRTPMLSRTLSRESMIRRGLFPLRGTSRASSIGTIEEPSASETLQKSTKASLEEDINPADIPIPVSENDVDEIEVPGFTTKLSIAVQARSLRPRSLLLSGSDSASPTWDRSASHSARLRSGMNDPQGIHSRSQSLPSSPSWPLQPNGCFYFGPNSATHSARDEQNHLETMIEDDELSDRLSGVRSSPPEIPPRSKQRQEPADTEDDAESSGHSEILSSAPTTQLHSPKFSNGILHHAELHSQRSQEKPIPQTQGPKQENNQPSEVPRAHRERMNNENIQDNREPKYQYRARVVTTVQKHSPECTVGEDGASRHSDQSNIQQAHAQYASSQDSIVETSFVTESNRAPFQSTRLSPHQEVDNVSSGIPDRDSPHSFFGAQSTCTTQSGQSVSRSNSRKHMKASNGGNTTPRYPPSSSVSVGSERAAVQRVSPPPPATPRDTGSKPRRSLSIGSHRDKRPITSGSTTSQVSNKLLKGLVGRQPSDHDSRIPFPIRTSTETNSTLSKFVEAVPDPTDLDQLIQSDETIHFTLTPRNMREMEDSNSPRWGATRNEIADMDEPLKTTSPAGETSEGRRPSVASSRLNAMRIHTPSTASPNKSKFVEASLAHSSRPQSSVHKTATPQARDARVERESLRDFAEFIRSTGPEQTTAAPMNHRRRTTSFVNGSSGSGNRKLSLTSSGTSSVTSSRPSHVLTKELPKKSAPRLEARPAVAPKDNGTSDLIDFIREGPPDGSHRIPRTVAPFRSTMDSDEFLLSPRGVHRDSGRQSYTPSSHADSTTTKSVPSSFNSRTGLLDSPNRANIRTQPGPSASGNATDTSESSMPARKQRRVKDPYAIDFDSDNDEFEIGISFGGLKAHKEEEESLADFLRHAPPPPELDQPPQLLSVNMNAASKARMKSTASMRTRLMRATSVDKVPSTKLSRSSLRSYKSNTTTVSSPPGPTAPTLETTRLKLSRSNSHINRSYSPPSSYRAYVESNSDGRANGAQRPQQSQPTAYQSSTAELADFLKSTGPPEPITRPASGASFGAEREKGNGSSFSRMFSRIKKQAV</sequence>
<organism evidence="2 3">
    <name type="scientific">Blastomyces gilchristii (strain SLH14081)</name>
    <name type="common">Blastomyces dermatitidis</name>
    <dbReference type="NCBI Taxonomy" id="559298"/>
    <lineage>
        <taxon>Eukaryota</taxon>
        <taxon>Fungi</taxon>
        <taxon>Dikarya</taxon>
        <taxon>Ascomycota</taxon>
        <taxon>Pezizomycotina</taxon>
        <taxon>Eurotiomycetes</taxon>
        <taxon>Eurotiomycetidae</taxon>
        <taxon>Onygenales</taxon>
        <taxon>Ajellomycetaceae</taxon>
        <taxon>Blastomyces</taxon>
    </lineage>
</organism>
<feature type="compositionally biased region" description="Low complexity" evidence="1">
    <location>
        <begin position="417"/>
        <end position="428"/>
    </location>
</feature>
<feature type="region of interest" description="Disordered" evidence="1">
    <location>
        <begin position="841"/>
        <end position="914"/>
    </location>
</feature>
<evidence type="ECO:0000256" key="1">
    <source>
        <dbReference type="SAM" id="MobiDB-lite"/>
    </source>
</evidence>
<feature type="compositionally biased region" description="Polar residues" evidence="1">
    <location>
        <begin position="327"/>
        <end position="337"/>
    </location>
</feature>
<feature type="compositionally biased region" description="Polar residues" evidence="1">
    <location>
        <begin position="389"/>
        <end position="401"/>
    </location>
</feature>
<dbReference type="RefSeq" id="XP_031576936.1">
    <property type="nucleotide sequence ID" value="XM_031720693.1"/>
</dbReference>
<feature type="region of interest" description="Disordered" evidence="1">
    <location>
        <begin position="929"/>
        <end position="1124"/>
    </location>
</feature>
<keyword evidence="3" id="KW-1185">Reference proteome</keyword>
<feature type="compositionally biased region" description="Basic and acidic residues" evidence="1">
    <location>
        <begin position="553"/>
        <end position="573"/>
    </location>
</feature>
<feature type="compositionally biased region" description="Polar residues" evidence="1">
    <location>
        <begin position="537"/>
        <end position="550"/>
    </location>
</feature>
<feature type="compositionally biased region" description="Basic and acidic residues" evidence="1">
    <location>
        <begin position="1008"/>
        <end position="1019"/>
    </location>
</feature>
<name>A0A179UFV7_BLAGS</name>
<feature type="compositionally biased region" description="Polar residues" evidence="1">
    <location>
        <begin position="1082"/>
        <end position="1105"/>
    </location>
</feature>
<feature type="compositionally biased region" description="Low complexity" evidence="1">
    <location>
        <begin position="1201"/>
        <end position="1214"/>
    </location>
</feature>
<dbReference type="GeneID" id="8506925"/>
<dbReference type="RefSeq" id="XP_031576938.1">
    <property type="nucleotide sequence ID" value="XM_031720695.1"/>
</dbReference>
<dbReference type="EMBL" id="GG657450">
    <property type="protein sequence ID" value="OAT05893.1"/>
    <property type="molecule type" value="Genomic_DNA"/>
</dbReference>
<feature type="region of interest" description="Disordered" evidence="1">
    <location>
        <begin position="1143"/>
        <end position="1165"/>
    </location>
</feature>
<feature type="compositionally biased region" description="Polar residues" evidence="1">
    <location>
        <begin position="497"/>
        <end position="516"/>
    </location>
</feature>
<feature type="region of interest" description="Disordered" evidence="1">
    <location>
        <begin position="1194"/>
        <end position="1333"/>
    </location>
</feature>
<feature type="region of interest" description="Disordered" evidence="1">
    <location>
        <begin position="632"/>
        <end position="755"/>
    </location>
</feature>
<dbReference type="RefSeq" id="XP_002627536.1">
    <property type="nucleotide sequence ID" value="XM_002627490.2"/>
</dbReference>
<dbReference type="RefSeq" id="XP_031576937.1">
    <property type="nucleotide sequence ID" value="XM_031720694.1"/>
</dbReference>
<dbReference type="EMBL" id="GG657450">
    <property type="protein sequence ID" value="OAT05890.1"/>
    <property type="molecule type" value="Genomic_DNA"/>
</dbReference>
<feature type="compositionally biased region" description="Polar residues" evidence="1">
    <location>
        <begin position="746"/>
        <end position="755"/>
    </location>
</feature>
<dbReference type="KEGG" id="bgh:BDBG_02207"/>
<feature type="compositionally biased region" description="Polar residues" evidence="1">
    <location>
        <begin position="632"/>
        <end position="650"/>
    </location>
</feature>
<feature type="compositionally biased region" description="Polar residues" evidence="1">
    <location>
        <begin position="945"/>
        <end position="959"/>
    </location>
</feature>
<reference evidence="2" key="1">
    <citation type="submission" date="2009-02" db="EMBL/GenBank/DDBJ databases">
        <title>The Genome Sequence of Blastomyces dermatitidis strain SLH14081.</title>
        <authorList>
            <consortium name="The Broad Institute Genome Sequencing Platform"/>
            <consortium name="Broad Institute Microbial Sequencing Center."/>
            <person name="Champion M."/>
            <person name="Cuomo C."/>
            <person name="Ma L.-J."/>
            <person name="Henn M.R."/>
            <person name="Klein B."/>
            <person name="Goldman B."/>
            <person name="Young S."/>
            <person name="Kodira C.D."/>
            <person name="Zeng Q."/>
            <person name="Koehrsen M."/>
            <person name="Alvarado L."/>
            <person name="Berlin A.M."/>
            <person name="Heiman D.I."/>
            <person name="Hepburn T.A."/>
            <person name="Saif S."/>
            <person name="Shea T.D."/>
            <person name="Shenoy N."/>
            <person name="Sykes S."/>
            <person name="Galagan J."/>
            <person name="Nusbaum C."/>
            <person name="Birren B."/>
        </authorList>
    </citation>
    <scope>NUCLEOTIDE SEQUENCE</scope>
    <source>
        <strain evidence="2">SLH14081</strain>
    </source>
</reference>
<dbReference type="OrthoDB" id="5382203at2759"/>
<gene>
    <name evidence="2" type="ORF">BDBG_02207</name>
</gene>